<proteinExistence type="predicted"/>
<dbReference type="PANTHER" id="PTHR11909">
    <property type="entry name" value="CASEIN KINASE-RELATED"/>
    <property type="match status" value="1"/>
</dbReference>
<dbReference type="GO" id="GO:0004672">
    <property type="term" value="F:protein kinase activity"/>
    <property type="evidence" value="ECO:0007669"/>
    <property type="project" value="InterPro"/>
</dbReference>
<protein>
    <recommendedName>
        <fullName evidence="2">Protein kinase domain-containing protein</fullName>
    </recommendedName>
</protein>
<evidence type="ECO:0000313" key="3">
    <source>
        <dbReference type="EMBL" id="EGT52585.1"/>
    </source>
</evidence>
<dbReference type="PROSITE" id="PS50011">
    <property type="entry name" value="PROTEIN_KINASE_DOM"/>
    <property type="match status" value="1"/>
</dbReference>
<evidence type="ECO:0000313" key="4">
    <source>
        <dbReference type="Proteomes" id="UP000008068"/>
    </source>
</evidence>
<dbReference type="eggNOG" id="KOG1164">
    <property type="taxonomic scope" value="Eukaryota"/>
</dbReference>
<feature type="binding site" evidence="1">
    <location>
        <position position="32"/>
    </location>
    <ligand>
        <name>ATP</name>
        <dbReference type="ChEBI" id="CHEBI:30616"/>
    </ligand>
</feature>
<dbReference type="GO" id="GO:0005524">
    <property type="term" value="F:ATP binding"/>
    <property type="evidence" value="ECO:0007669"/>
    <property type="project" value="UniProtKB-UniRule"/>
</dbReference>
<feature type="domain" description="Protein kinase" evidence="2">
    <location>
        <begin position="2"/>
        <end position="277"/>
    </location>
</feature>
<dbReference type="InParanoid" id="G0N479"/>
<evidence type="ECO:0000256" key="1">
    <source>
        <dbReference type="PROSITE-ProRule" id="PRU10141"/>
    </source>
</evidence>
<dbReference type="InterPro" id="IPR050235">
    <property type="entry name" value="CK1_Ser-Thr_kinase"/>
</dbReference>
<dbReference type="InterPro" id="IPR017441">
    <property type="entry name" value="Protein_kinase_ATP_BS"/>
</dbReference>
<dbReference type="InterPro" id="IPR011009">
    <property type="entry name" value="Kinase-like_dom_sf"/>
</dbReference>
<dbReference type="HOGENOM" id="CLU_057919_0_0_1"/>
<dbReference type="SUPFAM" id="SSF56112">
    <property type="entry name" value="Protein kinase-like (PK-like)"/>
    <property type="match status" value="1"/>
</dbReference>
<dbReference type="Proteomes" id="UP000008068">
    <property type="component" value="Unassembled WGS sequence"/>
</dbReference>
<dbReference type="Gene3D" id="1.10.510.10">
    <property type="entry name" value="Transferase(Phosphotransferase) domain 1"/>
    <property type="match status" value="1"/>
</dbReference>
<dbReference type="STRING" id="135651.G0N479"/>
<accession>G0N479</accession>
<dbReference type="OrthoDB" id="5804191at2759"/>
<dbReference type="InterPro" id="IPR000719">
    <property type="entry name" value="Prot_kinase_dom"/>
</dbReference>
<dbReference type="EMBL" id="GL379837">
    <property type="protein sequence ID" value="EGT52585.1"/>
    <property type="molecule type" value="Genomic_DNA"/>
</dbReference>
<dbReference type="PROSITE" id="PS00107">
    <property type="entry name" value="PROTEIN_KINASE_ATP"/>
    <property type="match status" value="1"/>
</dbReference>
<sequence length="277" mass="32077">MYTVKQLIGVGQYGKVYVLNTPQEPNELVVLKVQRELRDPTSFETEVQVLSSIPQSCQFSTAILQGTIGDVYNFIIMTHVGICLRKMLRRKDSFCFSLQNTLRIGFQLFDLVHLFHSFGWLHRDLHWGNVTINTDAYGRLKMGMIDYGLCVPLNGPDVSEFLSQWHTSLYSTHGCPYTETDDFVSVVFLLMRCLNLEPFGHRVSEIEERKAQFHASPDGLIDDQYHWIWNLYHLVESQRSTEFNNNAVKNYIRTIDRSFDPISKITYTKHNGLVIID</sequence>
<keyword evidence="1" id="KW-0067">ATP-binding</keyword>
<dbReference type="FunCoup" id="G0N479">
    <property type="interactions" value="60"/>
</dbReference>
<reference evidence="4" key="1">
    <citation type="submission" date="2011-07" db="EMBL/GenBank/DDBJ databases">
        <authorList>
            <consortium name="Caenorhabditis brenneri Sequencing and Analysis Consortium"/>
            <person name="Wilson R.K."/>
        </authorList>
    </citation>
    <scope>NUCLEOTIDE SEQUENCE [LARGE SCALE GENOMIC DNA]</scope>
    <source>
        <strain evidence="4">PB2801</strain>
    </source>
</reference>
<keyword evidence="1" id="KW-0547">Nucleotide-binding</keyword>
<gene>
    <name evidence="3" type="ORF">CAEBREN_22151</name>
</gene>
<dbReference type="OMA" id="HAKETQL"/>
<evidence type="ECO:0000259" key="2">
    <source>
        <dbReference type="PROSITE" id="PS50011"/>
    </source>
</evidence>
<keyword evidence="4" id="KW-1185">Reference proteome</keyword>
<dbReference type="SMART" id="SM00220">
    <property type="entry name" value="S_TKc"/>
    <property type="match status" value="1"/>
</dbReference>
<organism evidence="4">
    <name type="scientific">Caenorhabditis brenneri</name>
    <name type="common">Nematode worm</name>
    <dbReference type="NCBI Taxonomy" id="135651"/>
    <lineage>
        <taxon>Eukaryota</taxon>
        <taxon>Metazoa</taxon>
        <taxon>Ecdysozoa</taxon>
        <taxon>Nematoda</taxon>
        <taxon>Chromadorea</taxon>
        <taxon>Rhabditida</taxon>
        <taxon>Rhabditina</taxon>
        <taxon>Rhabditomorpha</taxon>
        <taxon>Rhabditoidea</taxon>
        <taxon>Rhabditidae</taxon>
        <taxon>Peloderinae</taxon>
        <taxon>Caenorhabditis</taxon>
    </lineage>
</organism>
<dbReference type="AlphaFoldDB" id="G0N479"/>
<dbReference type="Pfam" id="PF00069">
    <property type="entry name" value="Pkinase"/>
    <property type="match status" value="1"/>
</dbReference>
<name>G0N479_CAEBE</name>